<evidence type="ECO:0000256" key="4">
    <source>
        <dbReference type="ARBA" id="ARBA00005259"/>
    </source>
</evidence>
<keyword evidence="6 12" id="KW-0686">Riboflavin biosynthesis</keyword>
<feature type="domain" description="CMP/dCMP-type deaminase" evidence="13">
    <location>
        <begin position="2"/>
        <end position="126"/>
    </location>
</feature>
<evidence type="ECO:0000313" key="15">
    <source>
        <dbReference type="Proteomes" id="UP001597438"/>
    </source>
</evidence>
<dbReference type="PROSITE" id="PS51747">
    <property type="entry name" value="CYT_DCMP_DEAMINASES_2"/>
    <property type="match status" value="1"/>
</dbReference>
<protein>
    <recommendedName>
        <fullName evidence="12">Riboflavin biosynthesis protein RibD</fullName>
    </recommendedName>
    <domain>
        <recommendedName>
            <fullName evidence="12">Diaminohydroxyphosphoribosylaminopyrimidine deaminase</fullName>
            <shortName evidence="12">DRAP deaminase</shortName>
            <ecNumber evidence="12">3.5.4.26</ecNumber>
        </recommendedName>
        <alternativeName>
            <fullName evidence="12">Riboflavin-specific deaminase</fullName>
        </alternativeName>
    </domain>
    <domain>
        <recommendedName>
            <fullName evidence="12">5-amino-6-(5-phosphoribosylamino)uracil reductase</fullName>
            <ecNumber evidence="12">1.1.1.193</ecNumber>
        </recommendedName>
        <alternativeName>
            <fullName evidence="12">HTP reductase</fullName>
        </alternativeName>
    </domain>
</protein>
<evidence type="ECO:0000256" key="5">
    <source>
        <dbReference type="ARBA" id="ARBA00007417"/>
    </source>
</evidence>
<dbReference type="InterPro" id="IPR016192">
    <property type="entry name" value="APOBEC/CMP_deaminase_Zn-bd"/>
</dbReference>
<dbReference type="PROSITE" id="PS00903">
    <property type="entry name" value="CYT_DCMP_DEAMINASES_1"/>
    <property type="match status" value="1"/>
</dbReference>
<dbReference type="NCBIfam" id="TIGR00326">
    <property type="entry name" value="eubact_ribD"/>
    <property type="match status" value="1"/>
</dbReference>
<dbReference type="InterPro" id="IPR002125">
    <property type="entry name" value="CMP_dCMP_dom"/>
</dbReference>
<keyword evidence="8 12" id="KW-0862">Zinc</keyword>
<proteinExistence type="inferred from homology"/>
<dbReference type="Pfam" id="PF01872">
    <property type="entry name" value="RibD_C"/>
    <property type="match status" value="1"/>
</dbReference>
<keyword evidence="12 14" id="KW-0378">Hydrolase</keyword>
<accession>A0ABW5X5D0</accession>
<dbReference type="Pfam" id="PF00383">
    <property type="entry name" value="dCMP_cyt_deam_1"/>
    <property type="match status" value="1"/>
</dbReference>
<comment type="cofactor">
    <cofactor evidence="12">
        <name>Zn(2+)</name>
        <dbReference type="ChEBI" id="CHEBI:29105"/>
    </cofactor>
    <text evidence="12">Binds 1 zinc ion.</text>
</comment>
<keyword evidence="9 12" id="KW-0521">NADP</keyword>
<evidence type="ECO:0000256" key="10">
    <source>
        <dbReference type="ARBA" id="ARBA00023002"/>
    </source>
</evidence>
<dbReference type="CDD" id="cd01284">
    <property type="entry name" value="Riboflavin_deaminase-reductase"/>
    <property type="match status" value="1"/>
</dbReference>
<dbReference type="EC" id="3.5.4.26" evidence="12"/>
<dbReference type="PANTHER" id="PTHR38011:SF7">
    <property type="entry name" value="2,5-DIAMINO-6-RIBOSYLAMINO-4(3H)-PYRIMIDINONE 5'-PHOSPHATE REDUCTASE"/>
    <property type="match status" value="1"/>
</dbReference>
<comment type="catalytic activity">
    <reaction evidence="12">
        <text>5-amino-6-(5-phospho-D-ribitylamino)uracil + NADP(+) = 5-amino-6-(5-phospho-D-ribosylamino)uracil + NADPH + H(+)</text>
        <dbReference type="Rhea" id="RHEA:17845"/>
        <dbReference type="ChEBI" id="CHEBI:15378"/>
        <dbReference type="ChEBI" id="CHEBI:57783"/>
        <dbReference type="ChEBI" id="CHEBI:58349"/>
        <dbReference type="ChEBI" id="CHEBI:58421"/>
        <dbReference type="ChEBI" id="CHEBI:58453"/>
        <dbReference type="EC" id="1.1.1.193"/>
    </reaction>
</comment>
<dbReference type="InterPro" id="IPR004794">
    <property type="entry name" value="Eubact_RibD"/>
</dbReference>
<dbReference type="SUPFAM" id="SSF53597">
    <property type="entry name" value="Dihydrofolate reductase-like"/>
    <property type="match status" value="1"/>
</dbReference>
<dbReference type="Gene3D" id="3.40.430.10">
    <property type="entry name" value="Dihydrofolate Reductase, subunit A"/>
    <property type="match status" value="1"/>
</dbReference>
<comment type="pathway">
    <text evidence="2 12">Cofactor biosynthesis; riboflavin biosynthesis; 5-amino-6-(D-ribitylamino)uracil from GTP: step 2/4.</text>
</comment>
<dbReference type="PANTHER" id="PTHR38011">
    <property type="entry name" value="DIHYDROFOLATE REDUCTASE FAMILY PROTEIN (AFU_ORTHOLOGUE AFUA_8G06820)"/>
    <property type="match status" value="1"/>
</dbReference>
<evidence type="ECO:0000256" key="11">
    <source>
        <dbReference type="ARBA" id="ARBA00023268"/>
    </source>
</evidence>
<dbReference type="Proteomes" id="UP001597438">
    <property type="component" value="Unassembled WGS sequence"/>
</dbReference>
<keyword evidence="15" id="KW-1185">Reference proteome</keyword>
<gene>
    <name evidence="14" type="primary">ribD</name>
    <name evidence="14" type="ORF">ACFSYS_10645</name>
</gene>
<evidence type="ECO:0000256" key="3">
    <source>
        <dbReference type="ARBA" id="ARBA00004910"/>
    </source>
</evidence>
<evidence type="ECO:0000313" key="14">
    <source>
        <dbReference type="EMBL" id="MFD2833748.1"/>
    </source>
</evidence>
<organism evidence="14 15">
    <name type="scientific">Christiangramia antarctica</name>
    <dbReference type="NCBI Taxonomy" id="2058158"/>
    <lineage>
        <taxon>Bacteria</taxon>
        <taxon>Pseudomonadati</taxon>
        <taxon>Bacteroidota</taxon>
        <taxon>Flavobacteriia</taxon>
        <taxon>Flavobacteriales</taxon>
        <taxon>Flavobacteriaceae</taxon>
        <taxon>Christiangramia</taxon>
    </lineage>
</organism>
<dbReference type="Gene3D" id="3.40.140.10">
    <property type="entry name" value="Cytidine Deaminase, domain 2"/>
    <property type="match status" value="1"/>
</dbReference>
<dbReference type="InterPro" id="IPR024072">
    <property type="entry name" value="DHFR-like_dom_sf"/>
</dbReference>
<keyword evidence="10 12" id="KW-0560">Oxidoreductase</keyword>
<dbReference type="RefSeq" id="WP_251742836.1">
    <property type="nucleotide sequence ID" value="NZ_JBHUOJ010000022.1"/>
</dbReference>
<reference evidence="15" key="1">
    <citation type="journal article" date="2019" name="Int. J. Syst. Evol. Microbiol.">
        <title>The Global Catalogue of Microorganisms (GCM) 10K type strain sequencing project: providing services to taxonomists for standard genome sequencing and annotation.</title>
        <authorList>
            <consortium name="The Broad Institute Genomics Platform"/>
            <consortium name="The Broad Institute Genome Sequencing Center for Infectious Disease"/>
            <person name="Wu L."/>
            <person name="Ma J."/>
        </authorList>
    </citation>
    <scope>NUCLEOTIDE SEQUENCE [LARGE SCALE GENOMIC DNA]</scope>
    <source>
        <strain evidence="15">KCTC 52925</strain>
    </source>
</reference>
<evidence type="ECO:0000256" key="1">
    <source>
        <dbReference type="ARBA" id="ARBA00002151"/>
    </source>
</evidence>
<evidence type="ECO:0000256" key="9">
    <source>
        <dbReference type="ARBA" id="ARBA00022857"/>
    </source>
</evidence>
<sequence length="347" mass="39363">MKIHEKYIKRCIQLAEGGLGTTYPNPLVGSVIVHNNKIIGEGWHRKAGETHAEVNAINSVKDFQLLPESTIYVSLEPCSHFGKTPPCSDLIVERGIKRVVIGTMDPFAKVAGKGIKKLMEAGCEVMVGVLEEECKALNKRFFTFHKKQRPYIILKWAETANGFIAPQYQDQRRPVWITNPYSKQLVHKWRTEEQAILVGTNTAIQDNPKLNSRNYSGNDPIRIVLDQYLKIPADSALYDQSQKTIIVCGKNLNQENTENLEFLEMDFSENIAQTICNQIYQKEIQSVIIEGGRNTLQQFIDAGLWDEARIFIGNSVFKKGIKAPEITGTLYAEEKIISDELKMYRND</sequence>
<dbReference type="PIRSF" id="PIRSF006769">
    <property type="entry name" value="RibD"/>
    <property type="match status" value="1"/>
</dbReference>
<comment type="similarity">
    <text evidence="4 12">In the N-terminal section; belongs to the cytidine and deoxycytidylate deaminase family.</text>
</comment>
<keyword evidence="7 12" id="KW-0479">Metal-binding</keyword>
<evidence type="ECO:0000256" key="6">
    <source>
        <dbReference type="ARBA" id="ARBA00022619"/>
    </source>
</evidence>
<dbReference type="EMBL" id="JBHUOJ010000022">
    <property type="protein sequence ID" value="MFD2833748.1"/>
    <property type="molecule type" value="Genomic_DNA"/>
</dbReference>
<name>A0ABW5X5D0_9FLAO</name>
<comment type="catalytic activity">
    <reaction evidence="12">
        <text>2,5-diamino-6-hydroxy-4-(5-phosphoribosylamino)-pyrimidine + H2O + H(+) = 5-amino-6-(5-phospho-D-ribosylamino)uracil + NH4(+)</text>
        <dbReference type="Rhea" id="RHEA:21868"/>
        <dbReference type="ChEBI" id="CHEBI:15377"/>
        <dbReference type="ChEBI" id="CHEBI:15378"/>
        <dbReference type="ChEBI" id="CHEBI:28938"/>
        <dbReference type="ChEBI" id="CHEBI:58453"/>
        <dbReference type="ChEBI" id="CHEBI:58614"/>
        <dbReference type="EC" id="3.5.4.26"/>
    </reaction>
</comment>
<comment type="caution">
    <text evidence="14">The sequence shown here is derived from an EMBL/GenBank/DDBJ whole genome shotgun (WGS) entry which is preliminary data.</text>
</comment>
<dbReference type="GO" id="GO:0008703">
    <property type="term" value="F:5-amino-6-(5-phosphoribosylamino)uracil reductase activity"/>
    <property type="evidence" value="ECO:0007669"/>
    <property type="project" value="UniProtKB-EC"/>
</dbReference>
<dbReference type="SUPFAM" id="SSF53927">
    <property type="entry name" value="Cytidine deaminase-like"/>
    <property type="match status" value="1"/>
</dbReference>
<comment type="similarity">
    <text evidence="5 12">In the C-terminal section; belongs to the HTP reductase family.</text>
</comment>
<evidence type="ECO:0000256" key="12">
    <source>
        <dbReference type="PIRNR" id="PIRNR006769"/>
    </source>
</evidence>
<evidence type="ECO:0000256" key="8">
    <source>
        <dbReference type="ARBA" id="ARBA00022833"/>
    </source>
</evidence>
<keyword evidence="11" id="KW-0511">Multifunctional enzyme</keyword>
<evidence type="ECO:0000259" key="13">
    <source>
        <dbReference type="PROSITE" id="PS51747"/>
    </source>
</evidence>
<dbReference type="InterPro" id="IPR050765">
    <property type="entry name" value="Riboflavin_Biosynth_HTPR"/>
</dbReference>
<dbReference type="EC" id="1.1.1.193" evidence="12"/>
<dbReference type="InterPro" id="IPR016193">
    <property type="entry name" value="Cytidine_deaminase-like"/>
</dbReference>
<dbReference type="InterPro" id="IPR002734">
    <property type="entry name" value="RibDG_C"/>
</dbReference>
<comment type="pathway">
    <text evidence="3 12">Cofactor biosynthesis; riboflavin biosynthesis; 5-amino-6-(D-ribitylamino)uracil from GTP: step 3/4.</text>
</comment>
<comment type="function">
    <text evidence="1 12">Converts 2,5-diamino-6-(ribosylamino)-4(3h)-pyrimidinone 5'-phosphate into 5-amino-6-(ribosylamino)-2,4(1h,3h)-pyrimidinedione 5'-phosphate.</text>
</comment>
<evidence type="ECO:0000256" key="2">
    <source>
        <dbReference type="ARBA" id="ARBA00004882"/>
    </source>
</evidence>
<dbReference type="GO" id="GO:0008835">
    <property type="term" value="F:diaminohydroxyphosphoribosylaminopyrimidine deaminase activity"/>
    <property type="evidence" value="ECO:0007669"/>
    <property type="project" value="UniProtKB-EC"/>
</dbReference>
<evidence type="ECO:0000256" key="7">
    <source>
        <dbReference type="ARBA" id="ARBA00022723"/>
    </source>
</evidence>